<dbReference type="AlphaFoldDB" id="A0AAV5BTV6"/>
<gene>
    <name evidence="3" type="primary">ga05374</name>
    <name evidence="2" type="synonym">ga04921</name>
    <name evidence="2" type="ORF">PR202_ga04921</name>
    <name evidence="3" type="ORF">PR202_ga05374</name>
</gene>
<evidence type="ECO:0000259" key="1">
    <source>
        <dbReference type="Pfam" id="PF13966"/>
    </source>
</evidence>
<name>A0AAV5BTV6_ELECO</name>
<accession>A0AAV5BTV6</accession>
<evidence type="ECO:0000313" key="4">
    <source>
        <dbReference type="Proteomes" id="UP001054889"/>
    </source>
</evidence>
<keyword evidence="4" id="KW-1185">Reference proteome</keyword>
<comment type="caution">
    <text evidence="3">The sequence shown here is derived from an EMBL/GenBank/DDBJ whole genome shotgun (WGS) entry which is preliminary data.</text>
</comment>
<reference evidence="3" key="2">
    <citation type="submission" date="2021-12" db="EMBL/GenBank/DDBJ databases">
        <title>Resequencing data analysis of finger millet.</title>
        <authorList>
            <person name="Hatakeyama M."/>
            <person name="Aluri S."/>
            <person name="Balachadran M.T."/>
            <person name="Sivarajan S.R."/>
            <person name="Poveda L."/>
            <person name="Shimizu-Inatsugi R."/>
            <person name="Schlapbach R."/>
            <person name="Sreeman S.M."/>
            <person name="Shimizu K.K."/>
        </authorList>
    </citation>
    <scope>NUCLEOTIDE SEQUENCE</scope>
</reference>
<dbReference type="Pfam" id="PF13966">
    <property type="entry name" value="zf-RVT"/>
    <property type="match status" value="1"/>
</dbReference>
<evidence type="ECO:0000313" key="3">
    <source>
        <dbReference type="EMBL" id="GJM89209.1"/>
    </source>
</evidence>
<protein>
    <recommendedName>
        <fullName evidence="1">Reverse transcriptase zinc-binding domain-containing protein</fullName>
    </recommendedName>
</protein>
<evidence type="ECO:0000313" key="2">
    <source>
        <dbReference type="EMBL" id="GJM88808.1"/>
    </source>
</evidence>
<dbReference type="Proteomes" id="UP001054889">
    <property type="component" value="Unassembled WGS sequence"/>
</dbReference>
<dbReference type="InterPro" id="IPR026960">
    <property type="entry name" value="RVT-Znf"/>
</dbReference>
<proteinExistence type="predicted"/>
<dbReference type="EMBL" id="BQKI01000002">
    <property type="protein sequence ID" value="GJM88808.1"/>
    <property type="molecule type" value="Genomic_DNA"/>
</dbReference>
<feature type="domain" description="Reverse transcriptase zinc-binding" evidence="1">
    <location>
        <begin position="6"/>
        <end position="64"/>
    </location>
</feature>
<organism evidence="3 4">
    <name type="scientific">Eleusine coracana subsp. coracana</name>
    <dbReference type="NCBI Taxonomy" id="191504"/>
    <lineage>
        <taxon>Eukaryota</taxon>
        <taxon>Viridiplantae</taxon>
        <taxon>Streptophyta</taxon>
        <taxon>Embryophyta</taxon>
        <taxon>Tracheophyta</taxon>
        <taxon>Spermatophyta</taxon>
        <taxon>Magnoliopsida</taxon>
        <taxon>Liliopsida</taxon>
        <taxon>Poales</taxon>
        <taxon>Poaceae</taxon>
        <taxon>PACMAD clade</taxon>
        <taxon>Chloridoideae</taxon>
        <taxon>Cynodonteae</taxon>
        <taxon>Eleusininae</taxon>
        <taxon>Eleusine</taxon>
    </lineage>
</organism>
<dbReference type="EMBL" id="BQKI01000002">
    <property type="protein sequence ID" value="GJM89209.1"/>
    <property type="molecule type" value="Genomic_DNA"/>
</dbReference>
<reference evidence="3" key="1">
    <citation type="journal article" date="2018" name="DNA Res.">
        <title>Multiple hybrid de novo genome assembly of finger millet, an orphan allotetraploid crop.</title>
        <authorList>
            <person name="Hatakeyama M."/>
            <person name="Aluri S."/>
            <person name="Balachadran M.T."/>
            <person name="Sivarajan S.R."/>
            <person name="Patrignani A."/>
            <person name="Gruter S."/>
            <person name="Poveda L."/>
            <person name="Shimizu-Inatsugi R."/>
            <person name="Baeten J."/>
            <person name="Francoijs K.J."/>
            <person name="Nataraja K.N."/>
            <person name="Reddy Y.A.N."/>
            <person name="Phadnis S."/>
            <person name="Ravikumar R.L."/>
            <person name="Schlapbach R."/>
            <person name="Sreeman S.M."/>
            <person name="Shimizu K.K."/>
        </authorList>
    </citation>
    <scope>NUCLEOTIDE SEQUENCE</scope>
</reference>
<sequence>MGATYQFPAKALWGAKTEPKCRFFTWLALHNRALTADNLAKKNWPCEPTCPLCYCIPETTQHLLT</sequence>